<protein>
    <submittedName>
        <fullName evidence="1">DUF4272 domain-containing protein</fullName>
    </submittedName>
</protein>
<gene>
    <name evidence="1" type="ORF">NDK47_04300</name>
</gene>
<accession>A0ABY4WN97</accession>
<evidence type="ECO:0000313" key="2">
    <source>
        <dbReference type="Proteomes" id="UP001056500"/>
    </source>
</evidence>
<dbReference type="Proteomes" id="UP001056500">
    <property type="component" value="Chromosome"/>
</dbReference>
<sequence>MNGRTVEGGLNDEVVLECHRALN</sequence>
<name>A0ABY4WN97_9BACL</name>
<reference evidence="1" key="1">
    <citation type="submission" date="2022-06" db="EMBL/GenBank/DDBJ databases">
        <title>Genome sequencing of Brevibacillus sp. BB3-R1.</title>
        <authorList>
            <person name="Heo J."/>
            <person name="Lee D."/>
            <person name="Won M."/>
            <person name="Han B.-H."/>
            <person name="Hong S.-B."/>
            <person name="Kwon S.-W."/>
        </authorList>
    </citation>
    <scope>NUCLEOTIDE SEQUENCE</scope>
    <source>
        <strain evidence="1">BB3-R1</strain>
    </source>
</reference>
<proteinExistence type="predicted"/>
<organism evidence="1 2">
    <name type="scientific">Brevibacillus ruminantium</name>
    <dbReference type="NCBI Taxonomy" id="2950604"/>
    <lineage>
        <taxon>Bacteria</taxon>
        <taxon>Bacillati</taxon>
        <taxon>Bacillota</taxon>
        <taxon>Bacilli</taxon>
        <taxon>Bacillales</taxon>
        <taxon>Paenibacillaceae</taxon>
        <taxon>Brevibacillus</taxon>
    </lineage>
</organism>
<keyword evidence="2" id="KW-1185">Reference proteome</keyword>
<evidence type="ECO:0000313" key="1">
    <source>
        <dbReference type="EMBL" id="USG68334.1"/>
    </source>
</evidence>
<dbReference type="EMBL" id="CP098755">
    <property type="protein sequence ID" value="USG68334.1"/>
    <property type="molecule type" value="Genomic_DNA"/>
</dbReference>